<evidence type="ECO:0000313" key="2">
    <source>
        <dbReference type="Proteomes" id="UP001432039"/>
    </source>
</evidence>
<reference evidence="1" key="1">
    <citation type="submission" date="2022-10" db="EMBL/GenBank/DDBJ databases">
        <title>The complete genomes of actinobacterial strains from the NBC collection.</title>
        <authorList>
            <person name="Joergensen T.S."/>
            <person name="Alvarez Arevalo M."/>
            <person name="Sterndorff E.B."/>
            <person name="Faurdal D."/>
            <person name="Vuksanovic O."/>
            <person name="Mourched A.-S."/>
            <person name="Charusanti P."/>
            <person name="Shaw S."/>
            <person name="Blin K."/>
            <person name="Weber T."/>
        </authorList>
    </citation>
    <scope>NUCLEOTIDE SEQUENCE</scope>
    <source>
        <strain evidence="1">NBC_00248</strain>
    </source>
</reference>
<dbReference type="RefSeq" id="WP_328962354.1">
    <property type="nucleotide sequence ID" value="NZ_CP108090.1"/>
</dbReference>
<accession>A0ABZ1TBW4</accession>
<evidence type="ECO:0000313" key="1">
    <source>
        <dbReference type="EMBL" id="WUQ13368.1"/>
    </source>
</evidence>
<dbReference type="Proteomes" id="UP001432039">
    <property type="component" value="Chromosome"/>
</dbReference>
<protein>
    <recommendedName>
        <fullName evidence="3">Subtilisin inhibitor domain-containing protein</fullName>
    </recommendedName>
</protein>
<sequence length="154" mass="15884">MATRGASKAVLGAAVAVGVAVGAAVLWSVVGDPGDPDGPRGTADCAEVLAFARMAPPADFRDGRCDRSATADGRATVLGTFRMEHADVEAWVASFPKAPERVACPGPHPENYDPESEGCFTLAHDAPQPGRAAGLRLRITPEVGTTAKVRFDAS</sequence>
<organism evidence="1 2">
    <name type="scientific">Streptomyces virginiae</name>
    <name type="common">Streptomyces cinnamonensis</name>
    <dbReference type="NCBI Taxonomy" id="1961"/>
    <lineage>
        <taxon>Bacteria</taxon>
        <taxon>Bacillati</taxon>
        <taxon>Actinomycetota</taxon>
        <taxon>Actinomycetes</taxon>
        <taxon>Kitasatosporales</taxon>
        <taxon>Streptomycetaceae</taxon>
        <taxon>Streptomyces</taxon>
    </lineage>
</organism>
<dbReference type="EMBL" id="CP108090">
    <property type="protein sequence ID" value="WUQ13368.1"/>
    <property type="molecule type" value="Genomic_DNA"/>
</dbReference>
<name>A0ABZ1TBW4_STRVG</name>
<evidence type="ECO:0008006" key="3">
    <source>
        <dbReference type="Google" id="ProtNLM"/>
    </source>
</evidence>
<proteinExistence type="predicted"/>
<gene>
    <name evidence="1" type="ORF">OG517_19045</name>
</gene>
<keyword evidence="2" id="KW-1185">Reference proteome</keyword>